<evidence type="ECO:0000313" key="1">
    <source>
        <dbReference type="EMBL" id="ERI81952.1"/>
    </source>
</evidence>
<comment type="caution">
    <text evidence="1">The sequence shown here is derived from an EMBL/GenBank/DDBJ whole genome shotgun (WGS) entry which is preliminary data.</text>
</comment>
<name>U2DK99_9BACE</name>
<dbReference type="Proteomes" id="UP000016496">
    <property type="component" value="Unassembled WGS sequence"/>
</dbReference>
<evidence type="ECO:0000313" key="2">
    <source>
        <dbReference type="Proteomes" id="UP000016496"/>
    </source>
</evidence>
<reference evidence="1 2" key="1">
    <citation type="submission" date="2013-08" db="EMBL/GenBank/DDBJ databases">
        <authorList>
            <person name="Weinstock G."/>
            <person name="Sodergren E."/>
            <person name="Wylie T."/>
            <person name="Fulton L."/>
            <person name="Fulton R."/>
            <person name="Fronick C."/>
            <person name="O'Laughlin M."/>
            <person name="Godfrey J."/>
            <person name="Miner T."/>
            <person name="Herter B."/>
            <person name="Appelbaum E."/>
            <person name="Cordes M."/>
            <person name="Lek S."/>
            <person name="Wollam A."/>
            <person name="Pepin K.H."/>
            <person name="Palsikar V.B."/>
            <person name="Mitreva M."/>
            <person name="Wilson R.K."/>
        </authorList>
    </citation>
    <scope>NUCLEOTIDE SEQUENCE [LARGE SCALE GENOMIC DNA]</scope>
    <source>
        <strain evidence="1 2">F0041</strain>
    </source>
</reference>
<accession>U2DK99</accession>
<dbReference type="EMBL" id="AWSV01000147">
    <property type="protein sequence ID" value="ERI81952.1"/>
    <property type="molecule type" value="Genomic_DNA"/>
</dbReference>
<gene>
    <name evidence="1" type="ORF">HMPREF1981_02776</name>
</gene>
<proteinExistence type="predicted"/>
<protein>
    <submittedName>
        <fullName evidence="1">Uncharacterized protein</fullName>
    </submittedName>
</protein>
<sequence>MRDSRFRYRHSLSKAYASFKSMPFFRLKLLEVFRETGYPYI</sequence>
<dbReference type="HOGENOM" id="CLU_3265974_0_0_10"/>
<organism evidence="1 2">
    <name type="scientific">Bacteroides pyogenes F0041</name>
    <dbReference type="NCBI Taxonomy" id="1321819"/>
    <lineage>
        <taxon>Bacteria</taxon>
        <taxon>Pseudomonadati</taxon>
        <taxon>Bacteroidota</taxon>
        <taxon>Bacteroidia</taxon>
        <taxon>Bacteroidales</taxon>
        <taxon>Bacteroidaceae</taxon>
        <taxon>Bacteroides</taxon>
    </lineage>
</organism>
<dbReference type="AlphaFoldDB" id="U2DK99"/>